<reference evidence="1 2" key="1">
    <citation type="submission" date="2018-08" db="EMBL/GenBank/DDBJ databases">
        <title>Recombination of ecologically and evolutionarily significant loci maintains genetic cohesion in the Pseudomonas syringae species complex.</title>
        <authorList>
            <person name="Dillon M."/>
            <person name="Thakur S."/>
            <person name="Almeida R.N.D."/>
            <person name="Weir B.S."/>
            <person name="Guttman D.S."/>
        </authorList>
    </citation>
    <scope>NUCLEOTIDE SEQUENCE [LARGE SCALE GENOMIC DNA]</scope>
    <source>
        <strain evidence="1 2">ICMP 2821</strain>
    </source>
</reference>
<dbReference type="Proteomes" id="UP000281372">
    <property type="component" value="Unassembled WGS sequence"/>
</dbReference>
<organism evidence="1 2">
    <name type="scientific">Pseudomonas cannabina</name>
    <dbReference type="NCBI Taxonomy" id="86840"/>
    <lineage>
        <taxon>Bacteria</taxon>
        <taxon>Pseudomonadati</taxon>
        <taxon>Pseudomonadota</taxon>
        <taxon>Gammaproteobacteria</taxon>
        <taxon>Pseudomonadales</taxon>
        <taxon>Pseudomonadaceae</taxon>
        <taxon>Pseudomonas</taxon>
    </lineage>
</organism>
<evidence type="ECO:0000313" key="1">
    <source>
        <dbReference type="EMBL" id="RMN39383.1"/>
    </source>
</evidence>
<comment type="caution">
    <text evidence="1">The sequence shown here is derived from an EMBL/GenBank/DDBJ whole genome shotgun (WGS) entry which is preliminary data.</text>
</comment>
<evidence type="ECO:0000313" key="2">
    <source>
        <dbReference type="Proteomes" id="UP000281372"/>
    </source>
</evidence>
<name>A0A3M3LXK8_PSECA</name>
<dbReference type="EMBL" id="RBOW01000134">
    <property type="protein sequence ID" value="RMN39383.1"/>
    <property type="molecule type" value="Genomic_DNA"/>
</dbReference>
<gene>
    <name evidence="1" type="ORF">ALQ64_03741</name>
</gene>
<accession>A0A3M3LXK8</accession>
<dbReference type="AlphaFoldDB" id="A0A3M3LXK8"/>
<sequence>MSFGWMLKASEHVSEPLEADATETIWSSVRRALAASVTPAALDHAEQSLRKACTQPSGSRAVRLLAGQVLEQEADHAGGAQTVVAVQTGFIDEQRNLTLVQLHFVTRQPLSDGFLFDVLEPASTVGNISLTFYALHLMDLVYLQSRDKISSALATRRAGLIETLTEVSDV</sequence>
<protein>
    <submittedName>
        <fullName evidence="1">Uncharacterized protein</fullName>
    </submittedName>
</protein>
<proteinExistence type="predicted"/>